<comment type="caution">
    <text evidence="1">The sequence shown here is derived from an EMBL/GenBank/DDBJ whole genome shotgun (WGS) entry which is preliminary data.</text>
</comment>
<reference evidence="2" key="1">
    <citation type="journal article" date="2019" name="Int. J. Syst. Evol. Microbiol.">
        <title>The Global Catalogue of Microorganisms (GCM) 10K type strain sequencing project: providing services to taxonomists for standard genome sequencing and annotation.</title>
        <authorList>
            <consortium name="The Broad Institute Genomics Platform"/>
            <consortium name="The Broad Institute Genome Sequencing Center for Infectious Disease"/>
            <person name="Wu L."/>
            <person name="Ma J."/>
        </authorList>
    </citation>
    <scope>NUCLEOTIDE SEQUENCE [LARGE SCALE GENOMIC DNA]</scope>
    <source>
        <strain evidence="2">KCTC 62164</strain>
    </source>
</reference>
<name>A0ABV7D550_9PROT</name>
<gene>
    <name evidence="1" type="ORF">ACFOKA_10290</name>
</gene>
<dbReference type="Proteomes" id="UP001595444">
    <property type="component" value="Unassembled WGS sequence"/>
</dbReference>
<accession>A0ABV7D550</accession>
<protein>
    <submittedName>
        <fullName evidence="1">Uncharacterized protein</fullName>
    </submittedName>
</protein>
<dbReference type="EMBL" id="JBHRSL010000010">
    <property type="protein sequence ID" value="MFC3052292.1"/>
    <property type="molecule type" value="Genomic_DNA"/>
</dbReference>
<sequence>MTKKVDFSSLISVDDLVSQAPALKLGTVREWLFHRKSNMLSSAVLKIDDNVWLDIDRFNIWLSLDKDEVSDFRNLRTKEQLLKSCHIKASKLEDWLRKRHWNGLEEAVIKKGERKIYIDIHKFNHWLWEQNSNPDFGAAIA</sequence>
<dbReference type="RefSeq" id="WP_194214034.1">
    <property type="nucleotide sequence ID" value="NZ_CP061205.1"/>
</dbReference>
<evidence type="ECO:0000313" key="2">
    <source>
        <dbReference type="Proteomes" id="UP001595444"/>
    </source>
</evidence>
<keyword evidence="2" id="KW-1185">Reference proteome</keyword>
<proteinExistence type="predicted"/>
<evidence type="ECO:0000313" key="1">
    <source>
        <dbReference type="EMBL" id="MFC3052292.1"/>
    </source>
</evidence>
<organism evidence="1 2">
    <name type="scientific">Kordiimonas pumila</name>
    <dbReference type="NCBI Taxonomy" id="2161677"/>
    <lineage>
        <taxon>Bacteria</taxon>
        <taxon>Pseudomonadati</taxon>
        <taxon>Pseudomonadota</taxon>
        <taxon>Alphaproteobacteria</taxon>
        <taxon>Kordiimonadales</taxon>
        <taxon>Kordiimonadaceae</taxon>
        <taxon>Kordiimonas</taxon>
    </lineage>
</organism>